<sequence>MLFKFSSTDILNSALLDASTGAVKYSIITRPHFIHVPTHSGKTELVPSRRSYLLDASGKKKLASWGWTLGMQPTDICIGHEKLDGAKGLFGSYGPPPAPNVFGVSTRFDSECYWMASPTSLKLIRHDANETKGQLHYSSVMVKQRLVHSPLNSGNDYLEMESHPRVSDAELITTFVLMEILRRSRFKNTKSQSASPSSPYSDPPRSRSWLSKVSLKRVGQGLTRAMV</sequence>
<feature type="region of interest" description="Disordered" evidence="1">
    <location>
        <begin position="187"/>
        <end position="208"/>
    </location>
</feature>
<evidence type="ECO:0000313" key="2">
    <source>
        <dbReference type="EMBL" id="KZP21175.1"/>
    </source>
</evidence>
<dbReference type="Proteomes" id="UP000076532">
    <property type="component" value="Unassembled WGS sequence"/>
</dbReference>
<evidence type="ECO:0000313" key="3">
    <source>
        <dbReference type="Proteomes" id="UP000076532"/>
    </source>
</evidence>
<keyword evidence="3" id="KW-1185">Reference proteome</keyword>
<proteinExistence type="predicted"/>
<organism evidence="2 3">
    <name type="scientific">Athelia psychrophila</name>
    <dbReference type="NCBI Taxonomy" id="1759441"/>
    <lineage>
        <taxon>Eukaryota</taxon>
        <taxon>Fungi</taxon>
        <taxon>Dikarya</taxon>
        <taxon>Basidiomycota</taxon>
        <taxon>Agaricomycotina</taxon>
        <taxon>Agaricomycetes</taxon>
        <taxon>Agaricomycetidae</taxon>
        <taxon>Atheliales</taxon>
        <taxon>Atheliaceae</taxon>
        <taxon>Athelia</taxon>
    </lineage>
</organism>
<dbReference type="AlphaFoldDB" id="A0A166JSQ8"/>
<dbReference type="OrthoDB" id="3258136at2759"/>
<feature type="compositionally biased region" description="Low complexity" evidence="1">
    <location>
        <begin position="191"/>
        <end position="200"/>
    </location>
</feature>
<name>A0A166JSQ8_9AGAM</name>
<protein>
    <submittedName>
        <fullName evidence="2">Uncharacterized protein</fullName>
    </submittedName>
</protein>
<reference evidence="2 3" key="1">
    <citation type="journal article" date="2016" name="Mol. Biol. Evol.">
        <title>Comparative Genomics of Early-Diverging Mushroom-Forming Fungi Provides Insights into the Origins of Lignocellulose Decay Capabilities.</title>
        <authorList>
            <person name="Nagy L.G."/>
            <person name="Riley R."/>
            <person name="Tritt A."/>
            <person name="Adam C."/>
            <person name="Daum C."/>
            <person name="Floudas D."/>
            <person name="Sun H."/>
            <person name="Yadav J.S."/>
            <person name="Pangilinan J."/>
            <person name="Larsson K.H."/>
            <person name="Matsuura K."/>
            <person name="Barry K."/>
            <person name="Labutti K."/>
            <person name="Kuo R."/>
            <person name="Ohm R.A."/>
            <person name="Bhattacharya S.S."/>
            <person name="Shirouzu T."/>
            <person name="Yoshinaga Y."/>
            <person name="Martin F.M."/>
            <person name="Grigoriev I.V."/>
            <person name="Hibbett D.S."/>
        </authorList>
    </citation>
    <scope>NUCLEOTIDE SEQUENCE [LARGE SCALE GENOMIC DNA]</scope>
    <source>
        <strain evidence="2 3">CBS 109695</strain>
    </source>
</reference>
<dbReference type="STRING" id="436010.A0A166JSQ8"/>
<accession>A0A166JSQ8</accession>
<gene>
    <name evidence="2" type="ORF">FIBSPDRAFT_1044340</name>
</gene>
<evidence type="ECO:0000256" key="1">
    <source>
        <dbReference type="SAM" id="MobiDB-lite"/>
    </source>
</evidence>
<dbReference type="EMBL" id="KV417549">
    <property type="protein sequence ID" value="KZP21175.1"/>
    <property type="molecule type" value="Genomic_DNA"/>
</dbReference>